<comment type="similarity">
    <text evidence="6">Belongs to the transcriptional regulatory CopG/NikR family.</text>
</comment>
<dbReference type="HAMAP" id="MF_00476">
    <property type="entry name" value="NikR"/>
    <property type="match status" value="1"/>
</dbReference>
<dbReference type="NCBIfam" id="NF002169">
    <property type="entry name" value="PRK01002.1"/>
    <property type="match status" value="1"/>
</dbReference>
<dbReference type="InterPro" id="IPR013321">
    <property type="entry name" value="Arc_rbn_hlx_hlx"/>
</dbReference>
<dbReference type="InterPro" id="IPR050192">
    <property type="entry name" value="CopG/NikR_regulator"/>
</dbReference>
<dbReference type="NCBIfam" id="NF003381">
    <property type="entry name" value="PRK04460.1"/>
    <property type="match status" value="1"/>
</dbReference>
<sequence length="156" mass="17323">MSEITRFGVSIETALVEAFDTLSKEKGFANRSDALRQCMRNALQEEANTNPDANVSGVLSVIYDHHNSDLSKKLTGLQHEVHEIVMTSLHVHLDLHHCLEVMILKGRNCKVQELADKLSTARGVLKANLAITSIDTLANSCHTHDKHCHTGKHNHN</sequence>
<dbReference type="Pfam" id="PF08753">
    <property type="entry name" value="NikR_C"/>
    <property type="match status" value="1"/>
</dbReference>
<evidence type="ECO:0000256" key="2">
    <source>
        <dbReference type="ARBA" id="ARBA00022723"/>
    </source>
</evidence>
<keyword evidence="9" id="KW-1185">Reference proteome</keyword>
<evidence type="ECO:0000256" key="5">
    <source>
        <dbReference type="ARBA" id="ARBA00023163"/>
    </source>
</evidence>
<protein>
    <recommendedName>
        <fullName evidence="6">Putative nickel-responsive regulator</fullName>
    </recommendedName>
</protein>
<feature type="binding site" evidence="6">
    <location>
        <position position="98"/>
    </location>
    <ligand>
        <name>Ni(2+)</name>
        <dbReference type="ChEBI" id="CHEBI:49786"/>
    </ligand>
</feature>
<proteinExistence type="inferred from homology"/>
<comment type="function">
    <text evidence="6">Transcriptional regulator.</text>
</comment>
<dbReference type="InterPro" id="IPR014864">
    <property type="entry name" value="TF_NikR_Ni-bd_C"/>
</dbReference>
<evidence type="ECO:0000313" key="8">
    <source>
        <dbReference type="EMBL" id="UWX05673.1"/>
    </source>
</evidence>
<keyword evidence="3 6" id="KW-0805">Transcription regulation</keyword>
<dbReference type="InterPro" id="IPR010985">
    <property type="entry name" value="Ribbon_hlx_hlx"/>
</dbReference>
<dbReference type="InterPro" id="IPR027271">
    <property type="entry name" value="Acetolactate_synth/TF_NikR_C"/>
</dbReference>
<dbReference type="InterPro" id="IPR022988">
    <property type="entry name" value="Ni_resp_reg_NikR"/>
</dbReference>
<feature type="binding site" evidence="6">
    <location>
        <position position="92"/>
    </location>
    <ligand>
        <name>Ni(2+)</name>
        <dbReference type="ChEBI" id="CHEBI:49786"/>
    </ligand>
</feature>
<keyword evidence="4 6" id="KW-0238">DNA-binding</keyword>
<evidence type="ECO:0000259" key="7">
    <source>
        <dbReference type="Pfam" id="PF08753"/>
    </source>
</evidence>
<feature type="domain" description="Transcription factor NikR nickel binding C-terminal" evidence="7">
    <location>
        <begin position="57"/>
        <end position="131"/>
    </location>
</feature>
<dbReference type="Proteomes" id="UP001058120">
    <property type="component" value="Chromosome"/>
</dbReference>
<dbReference type="SUPFAM" id="SSF47598">
    <property type="entry name" value="Ribbon-helix-helix"/>
    <property type="match status" value="1"/>
</dbReference>
<dbReference type="CDD" id="cd22231">
    <property type="entry name" value="RHH_NikR_HicB-like"/>
    <property type="match status" value="1"/>
</dbReference>
<dbReference type="Gene3D" id="1.10.1220.10">
    <property type="entry name" value="Met repressor-like"/>
    <property type="match status" value="1"/>
</dbReference>
<dbReference type="InterPro" id="IPR045865">
    <property type="entry name" value="ACT-like_dom_sf"/>
</dbReference>
<evidence type="ECO:0000256" key="4">
    <source>
        <dbReference type="ARBA" id="ARBA00023125"/>
    </source>
</evidence>
<keyword evidence="1 6" id="KW-0533">Nickel</keyword>
<gene>
    <name evidence="8" type="primary">nikR</name>
    <name evidence="8" type="ORF">JBF11_09565</name>
</gene>
<name>A0ABY5Y0I8_9BACT</name>
<keyword evidence="5 6" id="KW-0804">Transcription</keyword>
<dbReference type="EMBL" id="CP065938">
    <property type="protein sequence ID" value="UWX05673.1"/>
    <property type="molecule type" value="Genomic_DNA"/>
</dbReference>
<accession>A0ABY5Y0I8</accession>
<dbReference type="RefSeq" id="WP_334315261.1">
    <property type="nucleotide sequence ID" value="NZ_CP065938.1"/>
</dbReference>
<dbReference type="Gene3D" id="3.30.70.1150">
    <property type="entry name" value="ACT-like. Chain A, domain 2"/>
    <property type="match status" value="1"/>
</dbReference>
<dbReference type="PANTHER" id="PTHR34719:SF2">
    <property type="entry name" value="NICKEL-RESPONSIVE REGULATOR"/>
    <property type="match status" value="1"/>
</dbReference>
<feature type="binding site" evidence="6">
    <location>
        <position position="90"/>
    </location>
    <ligand>
        <name>Ni(2+)</name>
        <dbReference type="ChEBI" id="CHEBI:49786"/>
    </ligand>
</feature>
<dbReference type="SUPFAM" id="SSF55021">
    <property type="entry name" value="ACT-like"/>
    <property type="match status" value="1"/>
</dbReference>
<organism evidence="8 9">
    <name type="scientific">Taurinivorans muris</name>
    <dbReference type="NCBI Taxonomy" id="2787751"/>
    <lineage>
        <taxon>Bacteria</taxon>
        <taxon>Pseudomonadati</taxon>
        <taxon>Thermodesulfobacteriota</taxon>
        <taxon>Desulfovibrionia</taxon>
        <taxon>Desulfovibrionales</taxon>
        <taxon>Desulfovibrionaceae</taxon>
        <taxon>Taurinivorans</taxon>
    </lineage>
</organism>
<comment type="cofactor">
    <cofactor evidence="6">
        <name>Ni(2+)</name>
        <dbReference type="ChEBI" id="CHEBI:49786"/>
    </cofactor>
    <text evidence="6">Binds 1 nickel ion per subunit.</text>
</comment>
<evidence type="ECO:0000256" key="1">
    <source>
        <dbReference type="ARBA" id="ARBA00022596"/>
    </source>
</evidence>
<feature type="binding site" evidence="6">
    <location>
        <position position="79"/>
    </location>
    <ligand>
        <name>Ni(2+)</name>
        <dbReference type="ChEBI" id="CHEBI:49786"/>
    </ligand>
</feature>
<evidence type="ECO:0000256" key="6">
    <source>
        <dbReference type="HAMAP-Rule" id="MF_00476"/>
    </source>
</evidence>
<evidence type="ECO:0000256" key="3">
    <source>
        <dbReference type="ARBA" id="ARBA00023015"/>
    </source>
</evidence>
<dbReference type="PANTHER" id="PTHR34719">
    <property type="entry name" value="NICKEL-RESPONSIVE REGULATOR"/>
    <property type="match status" value="1"/>
</dbReference>
<dbReference type="NCBIfam" id="NF002815">
    <property type="entry name" value="PRK02967.1"/>
    <property type="match status" value="1"/>
</dbReference>
<evidence type="ECO:0000313" key="9">
    <source>
        <dbReference type="Proteomes" id="UP001058120"/>
    </source>
</evidence>
<keyword evidence="2 6" id="KW-0479">Metal-binding</keyword>
<reference evidence="8" key="1">
    <citation type="submission" date="2020-12" db="EMBL/GenBank/DDBJ databases">
        <title>Taurinivorans muris gen. nov., sp. nov., fundamental and realized metabolic niche of a ubiquitous sulfidogenic bacterium in the murine intestine.</title>
        <authorList>
            <person name="Ye H."/>
            <person name="Hanson B.T."/>
            <person name="Loy A."/>
        </authorList>
    </citation>
    <scope>NUCLEOTIDE SEQUENCE</scope>
    <source>
        <strain evidence="8">LT0009</strain>
    </source>
</reference>